<comment type="caution">
    <text evidence="2">The sequence shown here is derived from an EMBL/GenBank/DDBJ whole genome shotgun (WGS) entry which is preliminary data.</text>
</comment>
<sequence>MTCHLIDKMYRGSVMLEELAHPCILGTEHLETWRPLLLSGPTIPSSRTSRRRQPGGGNWKGNHDPKRKDKANNSADVTLSKAGTCSRVKKHATGFCYERRPLMEVISAARAWVQILLELSRLSQHTYELSLLDGMGRTPYMHKRQRLQSDSCMMAQPAHFFRNEREHLTLTFQDRWNDLGGPTPWPVRSSNLNPLDFWLSRTTRSISKSACMIPYAEGQRNALPYKNSIKHTTMRELLFQIFAPGIPLPPQPVLTRWGTWLDAVNYYAEHYGKIMEHSPTPAADARREFDPGTSEVACSKHVYAANLLVDSQWFGIASTLMVSAIDLERSQC</sequence>
<dbReference type="EMBL" id="JAJSOF020000009">
    <property type="protein sequence ID" value="KAJ4446553.1"/>
    <property type="molecule type" value="Genomic_DNA"/>
</dbReference>
<protein>
    <submittedName>
        <fullName evidence="2">Uncharacterized protein</fullName>
    </submittedName>
</protein>
<evidence type="ECO:0000313" key="2">
    <source>
        <dbReference type="EMBL" id="KAJ4446553.1"/>
    </source>
</evidence>
<feature type="compositionally biased region" description="Basic and acidic residues" evidence="1">
    <location>
        <begin position="61"/>
        <end position="71"/>
    </location>
</feature>
<proteinExistence type="predicted"/>
<accession>A0ABQ8TL42</accession>
<name>A0ABQ8TL42_PERAM</name>
<reference evidence="2 3" key="1">
    <citation type="journal article" date="2022" name="Allergy">
        <title>Genome assembly and annotation of Periplaneta americana reveal a comprehensive cockroach allergen profile.</title>
        <authorList>
            <person name="Wang L."/>
            <person name="Xiong Q."/>
            <person name="Saelim N."/>
            <person name="Wang L."/>
            <person name="Nong W."/>
            <person name="Wan A.T."/>
            <person name="Shi M."/>
            <person name="Liu X."/>
            <person name="Cao Q."/>
            <person name="Hui J.H.L."/>
            <person name="Sookrung N."/>
            <person name="Leung T.F."/>
            <person name="Tungtrongchitr A."/>
            <person name="Tsui S.K.W."/>
        </authorList>
    </citation>
    <scope>NUCLEOTIDE SEQUENCE [LARGE SCALE GENOMIC DNA]</scope>
    <source>
        <strain evidence="2">PWHHKU_190912</strain>
    </source>
</reference>
<keyword evidence="3" id="KW-1185">Reference proteome</keyword>
<dbReference type="Proteomes" id="UP001148838">
    <property type="component" value="Unassembled WGS sequence"/>
</dbReference>
<evidence type="ECO:0000256" key="1">
    <source>
        <dbReference type="SAM" id="MobiDB-lite"/>
    </source>
</evidence>
<gene>
    <name evidence="2" type="ORF">ANN_13250</name>
</gene>
<organism evidence="2 3">
    <name type="scientific">Periplaneta americana</name>
    <name type="common">American cockroach</name>
    <name type="synonym">Blatta americana</name>
    <dbReference type="NCBI Taxonomy" id="6978"/>
    <lineage>
        <taxon>Eukaryota</taxon>
        <taxon>Metazoa</taxon>
        <taxon>Ecdysozoa</taxon>
        <taxon>Arthropoda</taxon>
        <taxon>Hexapoda</taxon>
        <taxon>Insecta</taxon>
        <taxon>Pterygota</taxon>
        <taxon>Neoptera</taxon>
        <taxon>Polyneoptera</taxon>
        <taxon>Dictyoptera</taxon>
        <taxon>Blattodea</taxon>
        <taxon>Blattoidea</taxon>
        <taxon>Blattidae</taxon>
        <taxon>Blattinae</taxon>
        <taxon>Periplaneta</taxon>
    </lineage>
</organism>
<feature type="region of interest" description="Disordered" evidence="1">
    <location>
        <begin position="41"/>
        <end position="75"/>
    </location>
</feature>
<evidence type="ECO:0000313" key="3">
    <source>
        <dbReference type="Proteomes" id="UP001148838"/>
    </source>
</evidence>